<evidence type="ECO:0000313" key="4">
    <source>
        <dbReference type="Proteomes" id="UP001597417"/>
    </source>
</evidence>
<organism evidence="3 4">
    <name type="scientific">Amycolatopsis pigmentata</name>
    <dbReference type="NCBI Taxonomy" id="450801"/>
    <lineage>
        <taxon>Bacteria</taxon>
        <taxon>Bacillati</taxon>
        <taxon>Actinomycetota</taxon>
        <taxon>Actinomycetes</taxon>
        <taxon>Pseudonocardiales</taxon>
        <taxon>Pseudonocardiaceae</taxon>
        <taxon>Amycolatopsis</taxon>
    </lineage>
</organism>
<sequence>MTVRKAVAVGVALLAVGLGSAACRGQAAAPASGPQGTSVSSGSSGADPADPSRELKGIETTLDAIDAEVAGDGAG</sequence>
<keyword evidence="4" id="KW-1185">Reference proteome</keyword>
<evidence type="ECO:0000256" key="1">
    <source>
        <dbReference type="SAM" id="MobiDB-lite"/>
    </source>
</evidence>
<feature type="region of interest" description="Disordered" evidence="1">
    <location>
        <begin position="26"/>
        <end position="53"/>
    </location>
</feature>
<feature type="chain" id="PRO_5047109195" evidence="2">
    <location>
        <begin position="22"/>
        <end position="75"/>
    </location>
</feature>
<dbReference type="Proteomes" id="UP001597417">
    <property type="component" value="Unassembled WGS sequence"/>
</dbReference>
<feature type="compositionally biased region" description="Low complexity" evidence="1">
    <location>
        <begin position="26"/>
        <end position="36"/>
    </location>
</feature>
<dbReference type="RefSeq" id="WP_378267483.1">
    <property type="nucleotide sequence ID" value="NZ_JBHUKR010000011.1"/>
</dbReference>
<accession>A0ABW5FWT9</accession>
<name>A0ABW5FWT9_9PSEU</name>
<proteinExistence type="predicted"/>
<evidence type="ECO:0000313" key="3">
    <source>
        <dbReference type="EMBL" id="MFD2419499.1"/>
    </source>
</evidence>
<gene>
    <name evidence="3" type="ORF">ACFSXZ_24525</name>
</gene>
<comment type="caution">
    <text evidence="3">The sequence shown here is derived from an EMBL/GenBank/DDBJ whole genome shotgun (WGS) entry which is preliminary data.</text>
</comment>
<dbReference type="EMBL" id="JBHUKR010000011">
    <property type="protein sequence ID" value="MFD2419499.1"/>
    <property type="molecule type" value="Genomic_DNA"/>
</dbReference>
<dbReference type="PROSITE" id="PS51257">
    <property type="entry name" value="PROKAR_LIPOPROTEIN"/>
    <property type="match status" value="1"/>
</dbReference>
<evidence type="ECO:0000256" key="2">
    <source>
        <dbReference type="SAM" id="SignalP"/>
    </source>
</evidence>
<feature type="signal peptide" evidence="2">
    <location>
        <begin position="1"/>
        <end position="21"/>
    </location>
</feature>
<reference evidence="4" key="1">
    <citation type="journal article" date="2019" name="Int. J. Syst. Evol. Microbiol.">
        <title>The Global Catalogue of Microorganisms (GCM) 10K type strain sequencing project: providing services to taxonomists for standard genome sequencing and annotation.</title>
        <authorList>
            <consortium name="The Broad Institute Genomics Platform"/>
            <consortium name="The Broad Institute Genome Sequencing Center for Infectious Disease"/>
            <person name="Wu L."/>
            <person name="Ma J."/>
        </authorList>
    </citation>
    <scope>NUCLEOTIDE SEQUENCE [LARGE SCALE GENOMIC DNA]</scope>
    <source>
        <strain evidence="4">CGMCC 4.7645</strain>
    </source>
</reference>
<keyword evidence="2" id="KW-0732">Signal</keyword>
<protein>
    <submittedName>
        <fullName evidence="3">Uncharacterized protein</fullName>
    </submittedName>
</protein>